<dbReference type="PANTHER" id="PTHR10353:SF29">
    <property type="entry name" value="BETA-GLUCOSIDASE 11"/>
    <property type="match status" value="1"/>
</dbReference>
<keyword evidence="6" id="KW-0325">Glycoprotein</keyword>
<dbReference type="InterPro" id="IPR033132">
    <property type="entry name" value="GH_1_N_CS"/>
</dbReference>
<proteinExistence type="inferred from homology"/>
<dbReference type="GO" id="GO:0008422">
    <property type="term" value="F:beta-glucosidase activity"/>
    <property type="evidence" value="ECO:0007669"/>
    <property type="project" value="UniProtKB-EC"/>
</dbReference>
<dbReference type="PANTHER" id="PTHR10353">
    <property type="entry name" value="GLYCOSYL HYDROLASE"/>
    <property type="match status" value="1"/>
</dbReference>
<protein>
    <recommendedName>
        <fullName evidence="3">beta-glucosidase</fullName>
        <ecNumber evidence="3">3.2.1.21</ecNumber>
    </recommendedName>
</protein>
<dbReference type="AlphaFoldDB" id="A0A6P5ZZ10"/>
<dbReference type="GO" id="GO:0005975">
    <property type="term" value="P:carbohydrate metabolic process"/>
    <property type="evidence" value="ECO:0007669"/>
    <property type="project" value="InterPro"/>
</dbReference>
<keyword evidence="4 9" id="KW-0732">Signal</keyword>
<dbReference type="PRINTS" id="PR00131">
    <property type="entry name" value="GLHYDRLASE1"/>
</dbReference>
<dbReference type="Gene3D" id="3.20.20.80">
    <property type="entry name" value="Glycosidases"/>
    <property type="match status" value="1"/>
</dbReference>
<keyword evidence="7" id="KW-0326">Glycosidase</keyword>
<comment type="catalytic activity">
    <reaction evidence="1">
        <text>Hydrolysis of terminal, non-reducing beta-D-glucosyl residues with release of beta-D-glucose.</text>
        <dbReference type="EC" id="3.2.1.21"/>
    </reaction>
</comment>
<dbReference type="KEGG" id="dzi:111305070"/>
<sequence length="513" mass="57571">MRTPISFFLLITILLNLAVATLSADTYSRYDFPPGFIFGSATSAYQVEGAASEDGRTPSIWDTYTHAGYAKGATADVAADHYHKYKEDVKLMAEMGLDAYRFSISWSRLIPNGRGPVNPKGLMFYNNLINELISHGIQPHVTLNNFDLPQALEDDYGGWIDRRIVKDFTAYAGACFREFGDRVSHWITVNEPNVFAIGGYDQGISPPKHCSPSFGTNCTRGNSSTEPYIAVHNILLAHASAARLYRKKYQGKQHGFIGVSIFVIGAVPSTNSTEDAMATQRMKDFYIGWVVNPLMFGDYPEVMKKIVGSRMPSFTSHESELLKGSFDFLGIIHYITANIQDSPGSLELKQRDFNMDVAASISNYNDFFMASELPIIPWGLQGVLEYFKQAYHNPPIYIVENGQRTPHNITLEDTSRVKYLQAYIGSVLDAIRNGSDTRGYFVWSFLDVFELLNGYDSSYGLYYVDFNDLDLKRYPKLSSDWYSHFLKGGSVSPDGVIEFQNNFSALPHGHFSQ</sequence>
<feature type="chain" id="PRO_5028259912" description="beta-glucosidase" evidence="9">
    <location>
        <begin position="24"/>
        <end position="513"/>
    </location>
</feature>
<dbReference type="GeneID" id="111305070"/>
<dbReference type="Pfam" id="PF00232">
    <property type="entry name" value="Glyco_hydro_1"/>
    <property type="match status" value="1"/>
</dbReference>
<keyword evidence="5" id="KW-0378">Hydrolase</keyword>
<evidence type="ECO:0000256" key="6">
    <source>
        <dbReference type="ARBA" id="ARBA00023180"/>
    </source>
</evidence>
<feature type="signal peptide" evidence="9">
    <location>
        <begin position="1"/>
        <end position="23"/>
    </location>
</feature>
<dbReference type="EC" id="3.2.1.21" evidence="3"/>
<evidence type="ECO:0000256" key="2">
    <source>
        <dbReference type="ARBA" id="ARBA00010838"/>
    </source>
</evidence>
<evidence type="ECO:0000313" key="11">
    <source>
        <dbReference type="RefSeq" id="XP_022757983.1"/>
    </source>
</evidence>
<evidence type="ECO:0000256" key="4">
    <source>
        <dbReference type="ARBA" id="ARBA00022729"/>
    </source>
</evidence>
<evidence type="ECO:0000256" key="8">
    <source>
        <dbReference type="RuleBase" id="RU003690"/>
    </source>
</evidence>
<evidence type="ECO:0000313" key="10">
    <source>
        <dbReference type="Proteomes" id="UP000515121"/>
    </source>
</evidence>
<dbReference type="Proteomes" id="UP000515121">
    <property type="component" value="Unplaced"/>
</dbReference>
<dbReference type="InterPro" id="IPR017853">
    <property type="entry name" value="GH"/>
</dbReference>
<dbReference type="InterPro" id="IPR001360">
    <property type="entry name" value="Glyco_hydro_1"/>
</dbReference>
<dbReference type="OrthoDB" id="65569at2759"/>
<evidence type="ECO:0000256" key="5">
    <source>
        <dbReference type="ARBA" id="ARBA00022801"/>
    </source>
</evidence>
<dbReference type="FunFam" id="3.20.20.80:FF:000069">
    <property type="entry name" value="Beta-glucosidase 1"/>
    <property type="match status" value="1"/>
</dbReference>
<evidence type="ECO:0000256" key="7">
    <source>
        <dbReference type="ARBA" id="ARBA00023295"/>
    </source>
</evidence>
<gene>
    <name evidence="11" type="primary">LOC111305070</name>
</gene>
<dbReference type="RefSeq" id="XP_022757983.1">
    <property type="nucleotide sequence ID" value="XM_022902248.1"/>
</dbReference>
<organism evidence="10 11">
    <name type="scientific">Durio zibethinus</name>
    <name type="common">Durian</name>
    <dbReference type="NCBI Taxonomy" id="66656"/>
    <lineage>
        <taxon>Eukaryota</taxon>
        <taxon>Viridiplantae</taxon>
        <taxon>Streptophyta</taxon>
        <taxon>Embryophyta</taxon>
        <taxon>Tracheophyta</taxon>
        <taxon>Spermatophyta</taxon>
        <taxon>Magnoliopsida</taxon>
        <taxon>eudicotyledons</taxon>
        <taxon>Gunneridae</taxon>
        <taxon>Pentapetalae</taxon>
        <taxon>rosids</taxon>
        <taxon>malvids</taxon>
        <taxon>Malvales</taxon>
        <taxon>Malvaceae</taxon>
        <taxon>Helicteroideae</taxon>
        <taxon>Durio</taxon>
    </lineage>
</organism>
<accession>A0A6P5ZZ10</accession>
<keyword evidence="10" id="KW-1185">Reference proteome</keyword>
<evidence type="ECO:0000256" key="3">
    <source>
        <dbReference type="ARBA" id="ARBA00012744"/>
    </source>
</evidence>
<name>A0A6P5ZZ10_DURZI</name>
<comment type="similarity">
    <text evidence="2 8">Belongs to the glycosyl hydrolase 1 family.</text>
</comment>
<evidence type="ECO:0000256" key="9">
    <source>
        <dbReference type="SAM" id="SignalP"/>
    </source>
</evidence>
<reference evidence="11" key="1">
    <citation type="submission" date="2025-08" db="UniProtKB">
        <authorList>
            <consortium name="RefSeq"/>
        </authorList>
    </citation>
    <scope>IDENTIFICATION</scope>
    <source>
        <tissue evidence="11">Fruit stalk</tissue>
    </source>
</reference>
<dbReference type="PROSITE" id="PS00653">
    <property type="entry name" value="GLYCOSYL_HYDROL_F1_2"/>
    <property type="match status" value="1"/>
</dbReference>
<evidence type="ECO:0000256" key="1">
    <source>
        <dbReference type="ARBA" id="ARBA00000448"/>
    </source>
</evidence>
<dbReference type="SUPFAM" id="SSF51445">
    <property type="entry name" value="(Trans)glycosidases"/>
    <property type="match status" value="1"/>
</dbReference>